<reference evidence="2 3" key="1">
    <citation type="submission" date="2019-06" db="EMBL/GenBank/DDBJ databases">
        <authorList>
            <person name="Palmer J.M."/>
        </authorList>
    </citation>
    <scope>NUCLEOTIDE SEQUENCE [LARGE SCALE GENOMIC DNA]</scope>
    <source>
        <strain evidence="2 3">TWF106</strain>
    </source>
</reference>
<dbReference type="Proteomes" id="UP000472727">
    <property type="component" value="Unassembled WGS sequence"/>
</dbReference>
<feature type="region of interest" description="Disordered" evidence="1">
    <location>
        <begin position="1"/>
        <end position="36"/>
    </location>
</feature>
<evidence type="ECO:0000313" key="3">
    <source>
        <dbReference type="Proteomes" id="UP000472727"/>
    </source>
</evidence>
<evidence type="ECO:0000313" key="2">
    <source>
        <dbReference type="EMBL" id="KAF3208700.1"/>
    </source>
</evidence>
<evidence type="ECO:0000256" key="1">
    <source>
        <dbReference type="SAM" id="MobiDB-lite"/>
    </source>
</evidence>
<organism evidence="2 3">
    <name type="scientific">Orbilia oligospora</name>
    <name type="common">Nematode-trapping fungus</name>
    <name type="synonym">Arthrobotrys oligospora</name>
    <dbReference type="NCBI Taxonomy" id="2813651"/>
    <lineage>
        <taxon>Eukaryota</taxon>
        <taxon>Fungi</taxon>
        <taxon>Dikarya</taxon>
        <taxon>Ascomycota</taxon>
        <taxon>Pezizomycotina</taxon>
        <taxon>Orbiliomycetes</taxon>
        <taxon>Orbiliales</taxon>
        <taxon>Orbiliaceae</taxon>
        <taxon>Orbilia</taxon>
    </lineage>
</organism>
<dbReference type="EMBL" id="WIWS01000091">
    <property type="protein sequence ID" value="KAF3208700.1"/>
    <property type="molecule type" value="Genomic_DNA"/>
</dbReference>
<proteinExistence type="predicted"/>
<dbReference type="AlphaFoldDB" id="A0A7C8UP29"/>
<gene>
    <name evidence="2" type="ORF">TWF106_011382</name>
</gene>
<protein>
    <submittedName>
        <fullName evidence="2">Uncharacterized protein</fullName>
    </submittedName>
</protein>
<name>A0A7C8UP29_ORBOL</name>
<accession>A0A7C8UP29</accession>
<sequence length="674" mass="78196">MGVEDMEPGPLATAAATEADEAAEDTTPQTQPPELSNSPFLFLPCEMMLEIAGYLHDSTPGQDSKILNSLSQTCHHLRQIFYPLANRHLWYDEETQFPDTLLKLVLYTLTEPLAQHVGSATFRFQKETSFWFRDEYDEFIEEGLAKLKLYLAQRAEYGEDEVFKYLESKVDEYGMYILPTVILFQLKDLREIELAPSIHAMSSKFMLTTLHYFEPPFQLNRLGMVRLTDLAPVNYWMLERFLRLGPLQSLGIDYRFGSTRGRPKIRPIEEFYEDAEETWKPNLESESEDDISVWSLNSEEEDMSIWGRPQRGNGQGNASVRTVEQDIDDYHQGYQSAGWQEAWYPTEISYELPGADEPTDTDKFQVQDLRLWMDEIPSIYEKLIPLLHKITGLRRFDLNLFAMWGSPALGPVDAPNTRDFKCIMKLLENHQDTLESLTIRIAPLSIPRSIMEPLLGFSHLRKVHIFCTTAMIHAFQTDVEDECFFSFMFPPSLEILRMDFCSSEKLIEKAMDIWAADFPRLKVVLSIFREESVHAEMRKQIQKLWDSMPYRQDSNSGLWEELETIEPSEAETAQDTNPTPPAGYQWRRRSNSHVPVQLMIVLEGQRNVWCSQEGWYGPFQEHPPCDQPWDIDAFNAIEPWTHDSEADENDYSRFDPHAEPWIGTPLSDIVEMRL</sequence>
<comment type="caution">
    <text evidence="2">The sequence shown here is derived from an EMBL/GenBank/DDBJ whole genome shotgun (WGS) entry which is preliminary data.</text>
</comment>
<feature type="region of interest" description="Disordered" evidence="1">
    <location>
        <begin position="567"/>
        <end position="586"/>
    </location>
</feature>